<dbReference type="EMBL" id="JACCHS010000001">
    <property type="protein sequence ID" value="NYT46370.1"/>
    <property type="molecule type" value="Genomic_DNA"/>
</dbReference>
<dbReference type="AlphaFoldDB" id="A0A7Z0MN03"/>
<organism evidence="1 2">
    <name type="scientific">Candidatus Methanofishera endochildressiae</name>
    <dbReference type="NCBI Taxonomy" id="2738884"/>
    <lineage>
        <taxon>Bacteria</taxon>
        <taxon>Pseudomonadati</taxon>
        <taxon>Pseudomonadota</taxon>
        <taxon>Gammaproteobacteria</taxon>
        <taxon>Candidatus Methanofishera</taxon>
    </lineage>
</organism>
<sequence length="155" mass="17288">MSATPDKQPDKLKKAIKNVAVCRDFFEGATKVIGHKYLPKWEGESKPSYEIRLGSTAFPNLYAPIITSLTGLVTKKEPDIDGLSAFDTGDVDGHGDSLHSFIKQVCESSMVAGVEFVSVESDIELGTTFFKRYQYEQLVSYQMQTANNPFFKKTF</sequence>
<evidence type="ECO:0000313" key="2">
    <source>
        <dbReference type="Proteomes" id="UP000537890"/>
    </source>
</evidence>
<accession>A0A7Z0MN03</accession>
<protein>
    <submittedName>
        <fullName evidence="1">Uncharacterized protein</fullName>
    </submittedName>
</protein>
<comment type="caution">
    <text evidence="1">The sequence shown here is derived from an EMBL/GenBank/DDBJ whole genome shotgun (WGS) entry which is preliminary data.</text>
</comment>
<name>A0A7Z0MN03_9GAMM</name>
<dbReference type="Proteomes" id="UP000537890">
    <property type="component" value="Unassembled WGS sequence"/>
</dbReference>
<evidence type="ECO:0000313" key="1">
    <source>
        <dbReference type="EMBL" id="NYT46370.1"/>
    </source>
</evidence>
<reference evidence="1 2" key="1">
    <citation type="submission" date="2020-05" db="EMBL/GenBank/DDBJ databases">
        <title>Horizontal transmission and recombination maintain forever young bacterial symbiont genomes.</title>
        <authorList>
            <person name="Russell S.L."/>
            <person name="Pepper-Tunick E."/>
            <person name="Svedberg J."/>
            <person name="Byrne A."/>
            <person name="Ruelas Castillo J."/>
            <person name="Vollmers C."/>
            <person name="Beinart R.A."/>
            <person name="Corbett-Detig R."/>
        </authorList>
    </citation>
    <scope>NUCLEOTIDE SEQUENCE [LARGE SCALE GENOMIC DNA]</scope>
    <source>
        <strain evidence="1">4727-3</strain>
    </source>
</reference>
<gene>
    <name evidence="1" type="ORF">H0A75_00230</name>
</gene>
<proteinExistence type="predicted"/>